<feature type="region of interest" description="Disordered" evidence="1">
    <location>
        <begin position="44"/>
        <end position="79"/>
    </location>
</feature>
<feature type="domain" description="RING-type" evidence="2">
    <location>
        <begin position="222"/>
        <end position="253"/>
    </location>
</feature>
<feature type="region of interest" description="Disordered" evidence="1">
    <location>
        <begin position="1"/>
        <end position="23"/>
    </location>
</feature>
<keyword evidence="4" id="KW-1185">Reference proteome</keyword>
<gene>
    <name evidence="3" type="ORF">FB567DRAFT_599475</name>
</gene>
<feature type="compositionally biased region" description="Polar residues" evidence="1">
    <location>
        <begin position="63"/>
        <end position="79"/>
    </location>
</feature>
<dbReference type="SUPFAM" id="SSF57850">
    <property type="entry name" value="RING/U-box"/>
    <property type="match status" value="1"/>
</dbReference>
<protein>
    <recommendedName>
        <fullName evidence="2">RING-type domain-containing protein</fullName>
    </recommendedName>
</protein>
<name>A0A8K0QRS5_9PLEO</name>
<sequence length="374" mass="40014">MSSAPEDDDNKIAELEKATPLNTVSPSAVAAALMQNLTFSPGGCPQPVEVPMPSLQGDDMATPGSSPNLTGDDSIQTTPTSTPIYPEEFLASPLLQTPTSMTLIPAAPFFMGIPIISGPNGLPTETTFAEALAQLAAGNPIFYDHVPQAPRFDSAAFVDSLERVDISTIPAEDMKYPHCWLPFGTTADDDPSFIWAPHPEATPELAERNAALRELPFSRANNDPVRTPCGHIFGRDCLIRSMEDVNTLCPTCRQELLSESAAGADDETDSDSDGDDEEGEGDDDDDDDDDYDYDYDVEDEDDNDDGNGIDWEFGSEDIDEIIDSHDSGATQEIGPHDSHEEGTGETDEDDAGDDKDSMADESAGIDQAGKVTGV</sequence>
<reference evidence="3" key="1">
    <citation type="journal article" date="2021" name="Nat. Commun.">
        <title>Genetic determinants of endophytism in the Arabidopsis root mycobiome.</title>
        <authorList>
            <person name="Mesny F."/>
            <person name="Miyauchi S."/>
            <person name="Thiergart T."/>
            <person name="Pickel B."/>
            <person name="Atanasova L."/>
            <person name="Karlsson M."/>
            <person name="Huettel B."/>
            <person name="Barry K.W."/>
            <person name="Haridas S."/>
            <person name="Chen C."/>
            <person name="Bauer D."/>
            <person name="Andreopoulos W."/>
            <person name="Pangilinan J."/>
            <person name="LaButti K."/>
            <person name="Riley R."/>
            <person name="Lipzen A."/>
            <person name="Clum A."/>
            <person name="Drula E."/>
            <person name="Henrissat B."/>
            <person name="Kohler A."/>
            <person name="Grigoriev I.V."/>
            <person name="Martin F.M."/>
            <person name="Hacquard S."/>
        </authorList>
    </citation>
    <scope>NUCLEOTIDE SEQUENCE</scope>
    <source>
        <strain evidence="3">MPI-SDFR-AT-0120</strain>
    </source>
</reference>
<evidence type="ECO:0000256" key="1">
    <source>
        <dbReference type="SAM" id="MobiDB-lite"/>
    </source>
</evidence>
<dbReference type="OrthoDB" id="5396564at2759"/>
<feature type="compositionally biased region" description="Acidic residues" evidence="1">
    <location>
        <begin position="343"/>
        <end position="353"/>
    </location>
</feature>
<evidence type="ECO:0000313" key="4">
    <source>
        <dbReference type="Proteomes" id="UP000813461"/>
    </source>
</evidence>
<dbReference type="Gene3D" id="3.30.40.10">
    <property type="entry name" value="Zinc/RING finger domain, C3HC4 (zinc finger)"/>
    <property type="match status" value="1"/>
</dbReference>
<feature type="compositionally biased region" description="Acidic residues" evidence="1">
    <location>
        <begin position="264"/>
        <end position="321"/>
    </location>
</feature>
<feature type="region of interest" description="Disordered" evidence="1">
    <location>
        <begin position="260"/>
        <end position="374"/>
    </location>
</feature>
<dbReference type="Proteomes" id="UP000813461">
    <property type="component" value="Unassembled WGS sequence"/>
</dbReference>
<accession>A0A8K0QRS5</accession>
<dbReference type="AlphaFoldDB" id="A0A8K0QRS5"/>
<dbReference type="InterPro" id="IPR001841">
    <property type="entry name" value="Znf_RING"/>
</dbReference>
<dbReference type="InterPro" id="IPR013083">
    <property type="entry name" value="Znf_RING/FYVE/PHD"/>
</dbReference>
<evidence type="ECO:0000259" key="2">
    <source>
        <dbReference type="Pfam" id="PF13639"/>
    </source>
</evidence>
<dbReference type="Pfam" id="PF13639">
    <property type="entry name" value="zf-RING_2"/>
    <property type="match status" value="1"/>
</dbReference>
<dbReference type="EMBL" id="JAGMVJ010000034">
    <property type="protein sequence ID" value="KAH7067826.1"/>
    <property type="molecule type" value="Genomic_DNA"/>
</dbReference>
<evidence type="ECO:0000313" key="3">
    <source>
        <dbReference type="EMBL" id="KAH7067826.1"/>
    </source>
</evidence>
<organism evidence="3 4">
    <name type="scientific">Paraphoma chrysanthemicola</name>
    <dbReference type="NCBI Taxonomy" id="798071"/>
    <lineage>
        <taxon>Eukaryota</taxon>
        <taxon>Fungi</taxon>
        <taxon>Dikarya</taxon>
        <taxon>Ascomycota</taxon>
        <taxon>Pezizomycotina</taxon>
        <taxon>Dothideomycetes</taxon>
        <taxon>Pleosporomycetidae</taxon>
        <taxon>Pleosporales</taxon>
        <taxon>Pleosporineae</taxon>
        <taxon>Phaeosphaeriaceae</taxon>
        <taxon>Paraphoma</taxon>
    </lineage>
</organism>
<comment type="caution">
    <text evidence="3">The sequence shown here is derived from an EMBL/GenBank/DDBJ whole genome shotgun (WGS) entry which is preliminary data.</text>
</comment>
<proteinExistence type="predicted"/>